<dbReference type="InterPro" id="IPR027417">
    <property type="entry name" value="P-loop_NTPase"/>
</dbReference>
<dbReference type="Gene3D" id="3.40.50.300">
    <property type="entry name" value="P-loop containing nucleotide triphosphate hydrolases"/>
    <property type="match status" value="1"/>
</dbReference>
<dbReference type="Proteomes" id="UP001213721">
    <property type="component" value="Chromosome"/>
</dbReference>
<evidence type="ECO:0000259" key="2">
    <source>
        <dbReference type="Pfam" id="PF13166"/>
    </source>
</evidence>
<dbReference type="InterPro" id="IPR026866">
    <property type="entry name" value="CR006_AAA"/>
</dbReference>
<accession>A0AAX3NPI5</accession>
<dbReference type="SUPFAM" id="SSF52540">
    <property type="entry name" value="P-loop containing nucleoside triphosphate hydrolases"/>
    <property type="match status" value="2"/>
</dbReference>
<evidence type="ECO:0000313" key="4">
    <source>
        <dbReference type="Proteomes" id="UP001213721"/>
    </source>
</evidence>
<organism evidence="3 4">
    <name type="scientific">Aeromonas allosaccharophila</name>
    <dbReference type="NCBI Taxonomy" id="656"/>
    <lineage>
        <taxon>Bacteria</taxon>
        <taxon>Pseudomonadati</taxon>
        <taxon>Pseudomonadota</taxon>
        <taxon>Gammaproteobacteria</taxon>
        <taxon>Aeromonadales</taxon>
        <taxon>Aeromonadaceae</taxon>
        <taxon>Aeromonas</taxon>
    </lineage>
</organism>
<dbReference type="RefSeq" id="WP_275056674.1">
    <property type="nucleotide sequence ID" value="NZ_CP118988.1"/>
</dbReference>
<feature type="coiled-coil region" evidence="1">
    <location>
        <begin position="423"/>
        <end position="457"/>
    </location>
</feature>
<sequence length="723" mass="83179">MIESFKLANVATYQQAGIEVTNLKEINFFYGANGSGKTTISNYLAHSSHNEERFNNCGITWKNSNSLLTLVYNKEFREKNFSSSNIAGVFTLGEATTEQVTAIKNKRFEQETVNLQLKQYIAQHEAKTNEINSAHAELTEKSWSLYKKHEPNFKEALKGFQKKELFKNNILSVSSTLQTLDENINLDNLKSRSVTILGERPTVYQKLYMPDVAAFIKIEQDSIWETVVTGQSDIDISGLIESLGCQDWVNHGRQFMTPSNKCPFCQKQTIDDEFREKIELFFDKSFEERVSKINELTFRYQHQVTATIDHFNSFIVQERENINSKLNIEDFELALNAADNQFKFNILEFKNKQEKPSELANVAHTQEVLKRIESLISQANVKIDEHNQVATNYDIERKKFIADVWMFLATEINHDIIMYHKKLNALTKAIESLNAKIAKSNSQAAQLKSEISELSRHTTSVQPAVDEINRLLHAYGFINFEIVPSLQLKNHYVIQRQNGELAFDSLSEGEVTFITFLYFIQLANGALTQDQVAESRIVVIDDPISSLDSNVLYIVSAIVKGLIKDVKDGSSVKQLFIFTHNVYFHKEASFQNGRSNGCNKTHFWILRKANNITSIQPYLQKNPINSAYELMWQELKDRQNRSGLTIQNIMRRILENYFKILGKLSDDDIVEKFKNPEEQKICLSLLHWINDGSHCIPDDLFIQTIDDQTEVYLRIFKGIPDYP</sequence>
<dbReference type="Pfam" id="PF13166">
    <property type="entry name" value="AAA_13"/>
    <property type="match status" value="1"/>
</dbReference>
<dbReference type="EMBL" id="CP118988">
    <property type="protein sequence ID" value="WED75490.1"/>
    <property type="molecule type" value="Genomic_DNA"/>
</dbReference>
<dbReference type="AlphaFoldDB" id="A0AAX3NPI5"/>
<keyword evidence="1" id="KW-0175">Coiled coil</keyword>
<protein>
    <submittedName>
        <fullName evidence="3">AAA family ATPase</fullName>
    </submittedName>
</protein>
<proteinExistence type="predicted"/>
<name>A0AAX3NPI5_9GAMM</name>
<feature type="domain" description="Protein CR006 P-loop" evidence="2">
    <location>
        <begin position="9"/>
        <end position="718"/>
    </location>
</feature>
<evidence type="ECO:0000256" key="1">
    <source>
        <dbReference type="SAM" id="Coils"/>
    </source>
</evidence>
<reference evidence="3" key="1">
    <citation type="submission" date="2023-02" db="EMBL/GenBank/DDBJ databases">
        <title>The sequence of Aeromonas allosaccharophila K520.</title>
        <authorList>
            <person name="Luo X."/>
        </authorList>
    </citation>
    <scope>NUCLEOTIDE SEQUENCE</scope>
    <source>
        <strain evidence="3">K520</strain>
    </source>
</reference>
<evidence type="ECO:0000313" key="3">
    <source>
        <dbReference type="EMBL" id="WED75490.1"/>
    </source>
</evidence>
<gene>
    <name evidence="3" type="ORF">PYU98_16345</name>
</gene>